<reference evidence="1" key="2">
    <citation type="journal article" date="2023" name="IMA Fungus">
        <title>Comparative genomic study of the Penicillium genus elucidates a diverse pangenome and 15 lateral gene transfer events.</title>
        <authorList>
            <person name="Petersen C."/>
            <person name="Sorensen T."/>
            <person name="Nielsen M.R."/>
            <person name="Sondergaard T.E."/>
            <person name="Sorensen J.L."/>
            <person name="Fitzpatrick D.A."/>
            <person name="Frisvad J.C."/>
            <person name="Nielsen K.L."/>
        </authorList>
    </citation>
    <scope>NUCLEOTIDE SEQUENCE</scope>
    <source>
        <strain evidence="1">IBT 30761</strain>
    </source>
</reference>
<proteinExistence type="predicted"/>
<dbReference type="Proteomes" id="UP001149074">
    <property type="component" value="Unassembled WGS sequence"/>
</dbReference>
<evidence type="ECO:0000313" key="1">
    <source>
        <dbReference type="EMBL" id="KAJ5099015.1"/>
    </source>
</evidence>
<sequence>MLAGASSPTAADAEVLARRQRAGQLCSTTLLRIQSSQSAEQLSEWSPEERMIPTTACLPASPIRIHHSFNPTG</sequence>
<comment type="caution">
    <text evidence="1">The sequence shown here is derived from an EMBL/GenBank/DDBJ whole genome shotgun (WGS) entry which is preliminary data.</text>
</comment>
<dbReference type="GeneID" id="81357489"/>
<protein>
    <submittedName>
        <fullName evidence="1">Uncharacterized protein</fullName>
    </submittedName>
</protein>
<gene>
    <name evidence="1" type="ORF">N7532_006016</name>
</gene>
<accession>A0A9W9KAH1</accession>
<organism evidence="1 2">
    <name type="scientific">Penicillium argentinense</name>
    <dbReference type="NCBI Taxonomy" id="1131581"/>
    <lineage>
        <taxon>Eukaryota</taxon>
        <taxon>Fungi</taxon>
        <taxon>Dikarya</taxon>
        <taxon>Ascomycota</taxon>
        <taxon>Pezizomycotina</taxon>
        <taxon>Eurotiomycetes</taxon>
        <taxon>Eurotiomycetidae</taxon>
        <taxon>Eurotiales</taxon>
        <taxon>Aspergillaceae</taxon>
        <taxon>Penicillium</taxon>
    </lineage>
</organism>
<dbReference type="AlphaFoldDB" id="A0A9W9KAH1"/>
<name>A0A9W9KAH1_9EURO</name>
<reference evidence="1" key="1">
    <citation type="submission" date="2022-11" db="EMBL/GenBank/DDBJ databases">
        <authorList>
            <person name="Petersen C."/>
        </authorList>
    </citation>
    <scope>NUCLEOTIDE SEQUENCE</scope>
    <source>
        <strain evidence="1">IBT 30761</strain>
    </source>
</reference>
<keyword evidence="2" id="KW-1185">Reference proteome</keyword>
<dbReference type="RefSeq" id="XP_056474669.1">
    <property type="nucleotide sequence ID" value="XM_056618510.1"/>
</dbReference>
<evidence type="ECO:0000313" key="2">
    <source>
        <dbReference type="Proteomes" id="UP001149074"/>
    </source>
</evidence>
<dbReference type="EMBL" id="JAPQKI010000005">
    <property type="protein sequence ID" value="KAJ5099015.1"/>
    <property type="molecule type" value="Genomic_DNA"/>
</dbReference>